<reference evidence="1" key="1">
    <citation type="submission" date="2020-12" db="EMBL/GenBank/DDBJ databases">
        <title>Sedimentitalea sp. nov., isolated from sand in Incheon.</title>
        <authorList>
            <person name="Kim W."/>
        </authorList>
    </citation>
    <scope>NUCLEOTIDE SEQUENCE</scope>
    <source>
        <strain evidence="1">CAU 1593</strain>
    </source>
</reference>
<evidence type="ECO:0000313" key="1">
    <source>
        <dbReference type="EMBL" id="MBJ6370575.1"/>
    </source>
</evidence>
<dbReference type="EMBL" id="JAELVR010000002">
    <property type="protein sequence ID" value="MBJ6370575.1"/>
    <property type="molecule type" value="Genomic_DNA"/>
</dbReference>
<dbReference type="Proteomes" id="UP000619079">
    <property type="component" value="Unassembled WGS sequence"/>
</dbReference>
<comment type="caution">
    <text evidence="1">The sequence shown here is derived from an EMBL/GenBank/DDBJ whole genome shotgun (WGS) entry which is preliminary data.</text>
</comment>
<proteinExistence type="predicted"/>
<organism evidence="1 2">
    <name type="scientific">Sedimentitalea arenosa</name>
    <dbReference type="NCBI Taxonomy" id="2798803"/>
    <lineage>
        <taxon>Bacteria</taxon>
        <taxon>Pseudomonadati</taxon>
        <taxon>Pseudomonadota</taxon>
        <taxon>Alphaproteobacteria</taxon>
        <taxon>Rhodobacterales</taxon>
        <taxon>Paracoccaceae</taxon>
        <taxon>Sedimentitalea</taxon>
    </lineage>
</organism>
<name>A0A8J7LV50_9RHOB</name>
<dbReference type="AlphaFoldDB" id="A0A8J7LV50"/>
<protein>
    <submittedName>
        <fullName evidence="1">Uncharacterized protein</fullName>
    </submittedName>
</protein>
<gene>
    <name evidence="1" type="ORF">JF290_03455</name>
</gene>
<evidence type="ECO:0000313" key="2">
    <source>
        <dbReference type="Proteomes" id="UP000619079"/>
    </source>
</evidence>
<sequence>MRLVGIGAALVLLMVLPQASLGWTARNSQTVVPLSDRSFEVLGQAGSGNTDYWCAAGEYARRVLGVANGQRLYVSRGRAEAETANRKSAVQFSLDPPPNGDTSWRLLLSVTRVGENLSAIEASNYCARFVDAHG</sequence>
<accession>A0A8J7LV50</accession>
<keyword evidence="2" id="KW-1185">Reference proteome</keyword>